<sequence>MTTTHTPPVLSLRGIHKAFGHVEALTDVDLDVHAHEVVALVGDNAAGKSTLAKIISGVLQPDAGFIELDGEPVTVPSPAAAHALGIATVFQDLALCENLDVVENLYLGRELRQTRRGLARTAKGRRGLGRRVLGRRAPGRPDPDGGDPRLPGLGWRSADGPDSGGPDSGGPSLDGSRLDGPSLDGPGLERPGGPGLGRAGMSRLENLEPHRRGGLGTPLDDAEMEEEARRILTSLTANIPSVRTPLSVLSAGQRQTVAIARTLLGHPRVVVLDEPTASLSVAHTAEVLTHIESLRDLGHAVVLISHNMSDVRAVADRIEVLRHGRNNGSFEARSATYEKVVAAITGATALGRG</sequence>
<dbReference type="SMART" id="SM00382">
    <property type="entry name" value="AAA"/>
    <property type="match status" value="1"/>
</dbReference>
<protein>
    <submittedName>
        <fullName evidence="5">ATP-binding cassette domain-containing protein</fullName>
    </submittedName>
</protein>
<dbReference type="RefSeq" id="WP_129205666.1">
    <property type="nucleotide sequence ID" value="NZ_CP035495.1"/>
</dbReference>
<reference evidence="5 6" key="1">
    <citation type="submission" date="2019-01" db="EMBL/GenBank/DDBJ databases">
        <title>Genome sequencing of strain 2JSPR-7.</title>
        <authorList>
            <person name="Heo J."/>
            <person name="Kim S.-J."/>
            <person name="Kim J.-S."/>
            <person name="Hong S.-B."/>
            <person name="Kwon S.-W."/>
        </authorList>
    </citation>
    <scope>NUCLEOTIDE SEQUENCE [LARGE SCALE GENOMIC DNA]</scope>
    <source>
        <strain evidence="5 6">2JSPR-7</strain>
    </source>
</reference>
<dbReference type="PANTHER" id="PTHR43790">
    <property type="entry name" value="CARBOHYDRATE TRANSPORT ATP-BINDING PROTEIN MG119-RELATED"/>
    <property type="match status" value="1"/>
</dbReference>
<dbReference type="InterPro" id="IPR003593">
    <property type="entry name" value="AAA+_ATPase"/>
</dbReference>
<dbReference type="KEGG" id="xyl:ET495_16385"/>
<feature type="compositionally biased region" description="Low complexity" evidence="3">
    <location>
        <begin position="148"/>
        <end position="161"/>
    </location>
</feature>
<dbReference type="GO" id="GO:0005524">
    <property type="term" value="F:ATP binding"/>
    <property type="evidence" value="ECO:0007669"/>
    <property type="project" value="UniProtKB-KW"/>
</dbReference>
<gene>
    <name evidence="5" type="ORF">ET495_16385</name>
</gene>
<dbReference type="Proteomes" id="UP000291758">
    <property type="component" value="Chromosome"/>
</dbReference>
<dbReference type="SUPFAM" id="SSF52540">
    <property type="entry name" value="P-loop containing nucleoside triphosphate hydrolases"/>
    <property type="match status" value="1"/>
</dbReference>
<dbReference type="CDD" id="cd03216">
    <property type="entry name" value="ABC_Carb_Monos_I"/>
    <property type="match status" value="1"/>
</dbReference>
<proteinExistence type="predicted"/>
<evidence type="ECO:0000256" key="2">
    <source>
        <dbReference type="ARBA" id="ARBA00022840"/>
    </source>
</evidence>
<accession>A0A4P6EP48</accession>
<dbReference type="Pfam" id="PF00005">
    <property type="entry name" value="ABC_tran"/>
    <property type="match status" value="1"/>
</dbReference>
<keyword evidence="2 5" id="KW-0067">ATP-binding</keyword>
<dbReference type="PROSITE" id="PS50893">
    <property type="entry name" value="ABC_TRANSPORTER_2"/>
    <property type="match status" value="1"/>
</dbReference>
<feature type="compositionally biased region" description="Basic residues" evidence="3">
    <location>
        <begin position="117"/>
        <end position="138"/>
    </location>
</feature>
<dbReference type="EMBL" id="CP035495">
    <property type="protein sequence ID" value="QAY64524.1"/>
    <property type="molecule type" value="Genomic_DNA"/>
</dbReference>
<dbReference type="Gene3D" id="3.40.50.300">
    <property type="entry name" value="P-loop containing nucleotide triphosphate hydrolases"/>
    <property type="match status" value="2"/>
</dbReference>
<feature type="domain" description="ABC transporter" evidence="4">
    <location>
        <begin position="10"/>
        <end position="348"/>
    </location>
</feature>
<keyword evidence="1" id="KW-0547">Nucleotide-binding</keyword>
<dbReference type="InterPro" id="IPR050107">
    <property type="entry name" value="ABC_carbohydrate_import_ATPase"/>
</dbReference>
<evidence type="ECO:0000256" key="1">
    <source>
        <dbReference type="ARBA" id="ARBA00022741"/>
    </source>
</evidence>
<dbReference type="GO" id="GO:0016887">
    <property type="term" value="F:ATP hydrolysis activity"/>
    <property type="evidence" value="ECO:0007669"/>
    <property type="project" value="InterPro"/>
</dbReference>
<dbReference type="AlphaFoldDB" id="A0A4P6EP48"/>
<evidence type="ECO:0000259" key="4">
    <source>
        <dbReference type="PROSITE" id="PS50893"/>
    </source>
</evidence>
<organism evidence="5 6">
    <name type="scientific">Xylanimonas allomyrinae</name>
    <dbReference type="NCBI Taxonomy" id="2509459"/>
    <lineage>
        <taxon>Bacteria</taxon>
        <taxon>Bacillati</taxon>
        <taxon>Actinomycetota</taxon>
        <taxon>Actinomycetes</taxon>
        <taxon>Micrococcales</taxon>
        <taxon>Promicromonosporaceae</taxon>
        <taxon>Xylanimonas</taxon>
    </lineage>
</organism>
<dbReference type="PANTHER" id="PTHR43790:SF8">
    <property type="entry name" value="SUGAR ABC TRANSPORTER ATP-BINDING PROTEIN"/>
    <property type="match status" value="1"/>
</dbReference>
<evidence type="ECO:0000256" key="3">
    <source>
        <dbReference type="SAM" id="MobiDB-lite"/>
    </source>
</evidence>
<evidence type="ECO:0000313" key="6">
    <source>
        <dbReference type="Proteomes" id="UP000291758"/>
    </source>
</evidence>
<dbReference type="InterPro" id="IPR027417">
    <property type="entry name" value="P-loop_NTPase"/>
</dbReference>
<keyword evidence="6" id="KW-1185">Reference proteome</keyword>
<feature type="compositionally biased region" description="Low complexity" evidence="3">
    <location>
        <begin position="169"/>
        <end position="189"/>
    </location>
</feature>
<feature type="region of interest" description="Disordered" evidence="3">
    <location>
        <begin position="117"/>
        <end position="222"/>
    </location>
</feature>
<evidence type="ECO:0000313" key="5">
    <source>
        <dbReference type="EMBL" id="QAY64524.1"/>
    </source>
</evidence>
<name>A0A4P6EP48_9MICO</name>
<dbReference type="OrthoDB" id="7875923at2"/>
<dbReference type="InterPro" id="IPR003439">
    <property type="entry name" value="ABC_transporter-like_ATP-bd"/>
</dbReference>